<dbReference type="InterPro" id="IPR017850">
    <property type="entry name" value="Alkaline_phosphatase_core_sf"/>
</dbReference>
<evidence type="ECO:0000256" key="1">
    <source>
        <dbReference type="SAM" id="Phobius"/>
    </source>
</evidence>
<gene>
    <name evidence="3" type="ORF">ACFOW6_05095</name>
</gene>
<dbReference type="RefSeq" id="WP_382421258.1">
    <property type="nucleotide sequence ID" value="NZ_JBHSCW010000003.1"/>
</dbReference>
<proteinExistence type="predicted"/>
<feature type="transmembrane region" description="Helical" evidence="1">
    <location>
        <begin position="100"/>
        <end position="118"/>
    </location>
</feature>
<dbReference type="InterPro" id="IPR000917">
    <property type="entry name" value="Sulfatase_N"/>
</dbReference>
<evidence type="ECO:0000313" key="4">
    <source>
        <dbReference type="Proteomes" id="UP001595799"/>
    </source>
</evidence>
<keyword evidence="1" id="KW-0472">Membrane</keyword>
<comment type="caution">
    <text evidence="3">The sequence shown here is derived from an EMBL/GenBank/DDBJ whole genome shotgun (WGS) entry which is preliminary data.</text>
</comment>
<name>A0ABV8UK83_9PROT</name>
<accession>A0ABV8UK83</accession>
<dbReference type="Pfam" id="PF00884">
    <property type="entry name" value="Sulfatase"/>
    <property type="match status" value="1"/>
</dbReference>
<dbReference type="Gene3D" id="3.40.720.10">
    <property type="entry name" value="Alkaline Phosphatase, subunit A"/>
    <property type="match status" value="1"/>
</dbReference>
<reference evidence="4" key="1">
    <citation type="journal article" date="2019" name="Int. J. Syst. Evol. Microbiol.">
        <title>The Global Catalogue of Microorganisms (GCM) 10K type strain sequencing project: providing services to taxonomists for standard genome sequencing and annotation.</title>
        <authorList>
            <consortium name="The Broad Institute Genomics Platform"/>
            <consortium name="The Broad Institute Genome Sequencing Center for Infectious Disease"/>
            <person name="Wu L."/>
            <person name="Ma J."/>
        </authorList>
    </citation>
    <scope>NUCLEOTIDE SEQUENCE [LARGE SCALE GENOMIC DNA]</scope>
    <source>
        <strain evidence="4">CECT 8472</strain>
    </source>
</reference>
<feature type="transmembrane region" description="Helical" evidence="1">
    <location>
        <begin position="16"/>
        <end position="34"/>
    </location>
</feature>
<sequence>MIVAGYALLPMQVSRYLRWPLALLLFAGGLVQFLDQAMRVFLGRPLNLLLDINLLPAGIELLQGAVGPLLSGLLFLALGLVLLLLLLGCARALRNLEVISAPRTALAIFGLVLAAGYLPDAQRAKLPISAHLTQSFTGQVERMASVVRERPAFEAALERDPFSRAFPEDSFTALGEASVMVVFVESYGRQALEDPRYASHTKPALEKLHQAAREKKLHSLSGWAKAPTIGGQSWLSHASFLSGLWIDNQIKYQLLSESKRRTLAQAFSETGRESHLVMPAITRAWPEAGFMGFDRHVFAGDMNYAGEAYNWVTMPDQYTLSYFEREIRSKDTPFFAMLGLISSHAPWTPIAPVLEDWQSIGDGAVFSRWADSGESPAELWQHPERVRKHYGLSIEYVLETLGSYIRNVPVEEDPLLMVVLGDHEAGAIVSGQDAPREVPVHLFATDTDLLRPFREAGFTKGTIPQESSTLFRMHDFRDFFIQNYRDKLAETVSVN</sequence>
<feature type="transmembrane region" description="Helical" evidence="1">
    <location>
        <begin position="72"/>
        <end position="93"/>
    </location>
</feature>
<evidence type="ECO:0000259" key="2">
    <source>
        <dbReference type="Pfam" id="PF00884"/>
    </source>
</evidence>
<feature type="domain" description="Sulfatase N-terminal" evidence="2">
    <location>
        <begin position="232"/>
        <end position="426"/>
    </location>
</feature>
<protein>
    <submittedName>
        <fullName evidence="3">Sulfatase-like hydrolase/transferase</fullName>
    </submittedName>
</protein>
<keyword evidence="1" id="KW-0812">Transmembrane</keyword>
<dbReference type="SUPFAM" id="SSF53649">
    <property type="entry name" value="Alkaline phosphatase-like"/>
    <property type="match status" value="1"/>
</dbReference>
<evidence type="ECO:0000313" key="3">
    <source>
        <dbReference type="EMBL" id="MFC4350914.1"/>
    </source>
</evidence>
<organism evidence="3 4">
    <name type="scientific">Fodinicurvata halophila</name>
    <dbReference type="NCBI Taxonomy" id="1419723"/>
    <lineage>
        <taxon>Bacteria</taxon>
        <taxon>Pseudomonadati</taxon>
        <taxon>Pseudomonadota</taxon>
        <taxon>Alphaproteobacteria</taxon>
        <taxon>Rhodospirillales</taxon>
        <taxon>Rhodovibrionaceae</taxon>
        <taxon>Fodinicurvata</taxon>
    </lineage>
</organism>
<keyword evidence="4" id="KW-1185">Reference proteome</keyword>
<dbReference type="EMBL" id="JBHSCW010000003">
    <property type="protein sequence ID" value="MFC4350914.1"/>
    <property type="molecule type" value="Genomic_DNA"/>
</dbReference>
<keyword evidence="1" id="KW-1133">Transmembrane helix</keyword>
<dbReference type="Proteomes" id="UP001595799">
    <property type="component" value="Unassembled WGS sequence"/>
</dbReference>